<protein>
    <recommendedName>
        <fullName evidence="1">PI3K/PI4K catalytic domain-containing protein</fullName>
    </recommendedName>
</protein>
<dbReference type="InterPro" id="IPR036940">
    <property type="entry name" value="PI3/4_kinase_cat_sf"/>
</dbReference>
<dbReference type="Proteomes" id="UP001314205">
    <property type="component" value="Unassembled WGS sequence"/>
</dbReference>
<dbReference type="PANTHER" id="PTHR11139">
    <property type="entry name" value="ATAXIA TELANGIECTASIA MUTATED ATM -RELATED"/>
    <property type="match status" value="1"/>
</dbReference>
<dbReference type="Gene3D" id="3.30.1010.10">
    <property type="entry name" value="Phosphatidylinositol 3-kinase Catalytic Subunit, Chain A, domain 4"/>
    <property type="match status" value="1"/>
</dbReference>
<comment type="caution">
    <text evidence="2">The sequence shown here is derived from an EMBL/GenBank/DDBJ whole genome shotgun (WGS) entry which is preliminary data.</text>
</comment>
<sequence>MNHESEDWDMTDLAKHFSLEDLVASFGMLSNWEDLTVQQRKSVQSSLPPLWVDTDTYKVELDGWSATSSNSWFDKMASVYSKESYLSLKWLSELRRWPRSLFSMSATVEAIQLEQMQEDSIDDVLENLRCEIRPTDCLAEWAVRILTRAAYFEKGMEEYRTIETNSKKLFLSHALRWCVSANERELPSQVLRCVTSFIKEETSTLPWLSQELIAMRKLALRSNNKDRLCKILQRAETEGALVSQGAPLEDIIEMNHLTLLLHRDLNSLTKEKLKYTLNNTQQQHIKASEGALVQGRNKQVLKSMVELAIMHYDGLWEGVYDSDEQNTILTDISSAIDLARSLNLNLKYSNLLDVILNRLSDFTGDKLSDEATAAVLGTMETLIHEMDDFAKDEIKRNRSKFSTQRSSELIAKLDREEVETSKFKKCLQLVADAEYALKQYCRGLRGALERNDGVEWSQIFNRMKEKIFENPYAGPDYQVLSKYQTVLYNISDFEHMDKTSAKQTLQRLINELSSNRQTLRLSQLCPTLAQVIVVRGSETDDCLSRLLMLPRGVHVLKFEEQVSVFTESVRRPVVVTVRLSDGNARPLLVKGGERLRLDAAALRLLRGLPLPAQQHYQVTPLSEDCGLIEYLEDHERLRVLISSKYDLDGILTCVSRAADDELILMPREDCIEEFEQICSKLPSHALRSVIEMRSSCIEDFIRKKLQFEESLSVMTFVTWLLGVGDRHLDNILMSLRHGSVRAVDWNCTLRHGRAELPPARLTRNLLALCRPTVLESRLQKLTAASRDSHRLLLPVLQVSFRWMENEVENELADVSDLLRGEALPHQVSQRAVLRSARKYSYKYSQLLEHIFEDYPQRDKYTVEEQVSNLLRHCTDPQILGVTRSNWEPWI</sequence>
<dbReference type="SUPFAM" id="SSF56112">
    <property type="entry name" value="Protein kinase-like (PK-like)"/>
    <property type="match status" value="1"/>
</dbReference>
<dbReference type="SMART" id="SM00146">
    <property type="entry name" value="PI3Kc"/>
    <property type="match status" value="1"/>
</dbReference>
<reference evidence="2 3" key="1">
    <citation type="submission" date="2023-11" db="EMBL/GenBank/DDBJ databases">
        <authorList>
            <person name="Hedman E."/>
            <person name="Englund M."/>
            <person name="Stromberg M."/>
            <person name="Nyberg Akerstrom W."/>
            <person name="Nylinder S."/>
            <person name="Jareborg N."/>
            <person name="Kallberg Y."/>
            <person name="Kronander E."/>
        </authorList>
    </citation>
    <scope>NUCLEOTIDE SEQUENCE [LARGE SCALE GENOMIC DNA]</scope>
</reference>
<dbReference type="InterPro" id="IPR011009">
    <property type="entry name" value="Kinase-like_dom_sf"/>
</dbReference>
<evidence type="ECO:0000313" key="3">
    <source>
        <dbReference type="Proteomes" id="UP001314205"/>
    </source>
</evidence>
<dbReference type="GO" id="GO:0006302">
    <property type="term" value="P:double-strand break repair"/>
    <property type="evidence" value="ECO:0007669"/>
    <property type="project" value="TreeGrafter"/>
</dbReference>
<evidence type="ECO:0000313" key="2">
    <source>
        <dbReference type="EMBL" id="CAK1587456.1"/>
    </source>
</evidence>
<dbReference type="AlphaFoldDB" id="A0AAV1KWL4"/>
<gene>
    <name evidence="2" type="ORF">PARMNEM_LOCUS8281</name>
</gene>
<dbReference type="Pfam" id="PF00454">
    <property type="entry name" value="PI3_PI4_kinase"/>
    <property type="match status" value="1"/>
</dbReference>
<dbReference type="PANTHER" id="PTHR11139:SF68">
    <property type="entry name" value="DNA-DEPENDENT PROTEIN KINASE CATALYTIC SUBUNIT"/>
    <property type="match status" value="1"/>
</dbReference>
<proteinExistence type="predicted"/>
<evidence type="ECO:0000259" key="1">
    <source>
        <dbReference type="PROSITE" id="PS50290"/>
    </source>
</evidence>
<dbReference type="EMBL" id="CAVLGL010000082">
    <property type="protein sequence ID" value="CAK1587456.1"/>
    <property type="molecule type" value="Genomic_DNA"/>
</dbReference>
<organism evidence="2 3">
    <name type="scientific">Parnassius mnemosyne</name>
    <name type="common">clouded apollo</name>
    <dbReference type="NCBI Taxonomy" id="213953"/>
    <lineage>
        <taxon>Eukaryota</taxon>
        <taxon>Metazoa</taxon>
        <taxon>Ecdysozoa</taxon>
        <taxon>Arthropoda</taxon>
        <taxon>Hexapoda</taxon>
        <taxon>Insecta</taxon>
        <taxon>Pterygota</taxon>
        <taxon>Neoptera</taxon>
        <taxon>Endopterygota</taxon>
        <taxon>Lepidoptera</taxon>
        <taxon>Glossata</taxon>
        <taxon>Ditrysia</taxon>
        <taxon>Papilionoidea</taxon>
        <taxon>Papilionidae</taxon>
        <taxon>Parnassiinae</taxon>
        <taxon>Parnassini</taxon>
        <taxon>Parnassius</taxon>
        <taxon>Driopa</taxon>
    </lineage>
</organism>
<keyword evidence="3" id="KW-1185">Reference proteome</keyword>
<dbReference type="GO" id="GO:0004674">
    <property type="term" value="F:protein serine/threonine kinase activity"/>
    <property type="evidence" value="ECO:0007669"/>
    <property type="project" value="TreeGrafter"/>
</dbReference>
<accession>A0AAV1KWL4</accession>
<dbReference type="GO" id="GO:0000723">
    <property type="term" value="P:telomere maintenance"/>
    <property type="evidence" value="ECO:0007669"/>
    <property type="project" value="TreeGrafter"/>
</dbReference>
<feature type="domain" description="PI3K/PI4K catalytic" evidence="1">
    <location>
        <begin position="559"/>
        <end position="848"/>
    </location>
</feature>
<dbReference type="Gene3D" id="1.10.1070.11">
    <property type="entry name" value="Phosphatidylinositol 3-/4-kinase, catalytic domain"/>
    <property type="match status" value="1"/>
</dbReference>
<dbReference type="GO" id="GO:0005634">
    <property type="term" value="C:nucleus"/>
    <property type="evidence" value="ECO:0007669"/>
    <property type="project" value="TreeGrafter"/>
</dbReference>
<dbReference type="PROSITE" id="PS50290">
    <property type="entry name" value="PI3_4_KINASE_3"/>
    <property type="match status" value="1"/>
</dbReference>
<name>A0AAV1KWL4_9NEOP</name>
<dbReference type="InterPro" id="IPR000403">
    <property type="entry name" value="PI3/4_kinase_cat_dom"/>
</dbReference>
<dbReference type="InterPro" id="IPR050517">
    <property type="entry name" value="DDR_Repair_Kinase"/>
</dbReference>